<proteinExistence type="inferred from homology"/>
<comment type="similarity">
    <text evidence="2">Belongs to the prominin family.</text>
</comment>
<organism evidence="7 8">
    <name type="scientific">Paramuricea clavata</name>
    <name type="common">Red gorgonian</name>
    <name type="synonym">Violescent sea-whip</name>
    <dbReference type="NCBI Taxonomy" id="317549"/>
    <lineage>
        <taxon>Eukaryota</taxon>
        <taxon>Metazoa</taxon>
        <taxon>Cnidaria</taxon>
        <taxon>Anthozoa</taxon>
        <taxon>Octocorallia</taxon>
        <taxon>Malacalcyonacea</taxon>
        <taxon>Plexauridae</taxon>
        <taxon>Paramuricea</taxon>
    </lineage>
</organism>
<dbReference type="InterPro" id="IPR008795">
    <property type="entry name" value="Prominin"/>
</dbReference>
<keyword evidence="5" id="KW-0472">Membrane</keyword>
<evidence type="ECO:0000256" key="2">
    <source>
        <dbReference type="ARBA" id="ARBA00006058"/>
    </source>
</evidence>
<comment type="caution">
    <text evidence="7">The sequence shown here is derived from an EMBL/GenBank/DDBJ whole genome shotgun (WGS) entry which is preliminary data.</text>
</comment>
<keyword evidence="8" id="KW-1185">Reference proteome</keyword>
<name>A0A6S7FYS4_PARCT</name>
<protein>
    <submittedName>
        <fullName evidence="7">Prominin-1-A-like isoform X1</fullName>
    </submittedName>
</protein>
<dbReference type="GO" id="GO:0016020">
    <property type="term" value="C:membrane"/>
    <property type="evidence" value="ECO:0007669"/>
    <property type="project" value="UniProtKB-SubCell"/>
</dbReference>
<sequence>TLANDTLIKAVEAESEYSSNVNDVVNGSVRTFNGEILGYIDQTSAWAVKSVGTDLGRCRILTDVYDAVINLVCRDTVYPFNGYWFSIGFCLFFYIPAIILSVKLAKHYRRMRFEEGFDRHGDGMEMADRNKVWHNQGNSVYPR</sequence>
<dbReference type="Proteomes" id="UP001152795">
    <property type="component" value="Unassembled WGS sequence"/>
</dbReference>
<reference evidence="7" key="1">
    <citation type="submission" date="2020-04" db="EMBL/GenBank/DDBJ databases">
        <authorList>
            <person name="Alioto T."/>
            <person name="Alioto T."/>
            <person name="Gomez Garrido J."/>
        </authorList>
    </citation>
    <scope>NUCLEOTIDE SEQUENCE</scope>
    <source>
        <strain evidence="7">A484AB</strain>
    </source>
</reference>
<feature type="non-terminal residue" evidence="7">
    <location>
        <position position="143"/>
    </location>
</feature>
<evidence type="ECO:0000256" key="5">
    <source>
        <dbReference type="ARBA" id="ARBA00023136"/>
    </source>
</evidence>
<evidence type="ECO:0000256" key="4">
    <source>
        <dbReference type="ARBA" id="ARBA00022989"/>
    </source>
</evidence>
<dbReference type="PANTHER" id="PTHR22730:SF1">
    <property type="entry name" value="PROMININ-LIKE PROTEIN"/>
    <property type="match status" value="1"/>
</dbReference>
<dbReference type="EMBL" id="CACRXK020000542">
    <property type="protein sequence ID" value="CAB3982803.1"/>
    <property type="molecule type" value="Genomic_DNA"/>
</dbReference>
<gene>
    <name evidence="7" type="ORF">PACLA_8A028006</name>
</gene>
<comment type="subcellular location">
    <subcellularLocation>
        <location evidence="1">Membrane</location>
        <topology evidence="1">Multi-pass membrane protein</topology>
    </subcellularLocation>
</comment>
<dbReference type="Pfam" id="PF05478">
    <property type="entry name" value="Prominin"/>
    <property type="match status" value="1"/>
</dbReference>
<keyword evidence="3" id="KW-0812">Transmembrane</keyword>
<evidence type="ECO:0000256" key="3">
    <source>
        <dbReference type="ARBA" id="ARBA00022692"/>
    </source>
</evidence>
<evidence type="ECO:0000256" key="6">
    <source>
        <dbReference type="ARBA" id="ARBA00023180"/>
    </source>
</evidence>
<evidence type="ECO:0000256" key="1">
    <source>
        <dbReference type="ARBA" id="ARBA00004141"/>
    </source>
</evidence>
<evidence type="ECO:0000313" key="8">
    <source>
        <dbReference type="Proteomes" id="UP001152795"/>
    </source>
</evidence>
<dbReference type="PANTHER" id="PTHR22730">
    <property type="entry name" value="PROMININ PROM PROTEIN"/>
    <property type="match status" value="1"/>
</dbReference>
<keyword evidence="6" id="KW-0325">Glycoprotein</keyword>
<evidence type="ECO:0000313" key="7">
    <source>
        <dbReference type="EMBL" id="CAB3982803.1"/>
    </source>
</evidence>
<accession>A0A6S7FYS4</accession>
<dbReference type="AlphaFoldDB" id="A0A6S7FYS4"/>
<dbReference type="OrthoDB" id="6229420at2759"/>
<keyword evidence="4" id="KW-1133">Transmembrane helix</keyword>